<evidence type="ECO:0000313" key="1">
    <source>
        <dbReference type="EMBL" id="SUQ27291.1"/>
    </source>
</evidence>
<name>A0AAX2LWB3_VIBFL</name>
<accession>A0AAX2LWB3</accession>
<organism evidence="1 2">
    <name type="scientific">Vibrio fluvialis</name>
    <dbReference type="NCBI Taxonomy" id="676"/>
    <lineage>
        <taxon>Bacteria</taxon>
        <taxon>Pseudomonadati</taxon>
        <taxon>Pseudomonadota</taxon>
        <taxon>Gammaproteobacteria</taxon>
        <taxon>Vibrionales</taxon>
        <taxon>Vibrionaceae</taxon>
        <taxon>Vibrio</taxon>
    </lineage>
</organism>
<dbReference type="Proteomes" id="UP000254626">
    <property type="component" value="Unassembled WGS sequence"/>
</dbReference>
<protein>
    <submittedName>
        <fullName evidence="1">Uncharacterized protein</fullName>
    </submittedName>
</protein>
<proteinExistence type="predicted"/>
<gene>
    <name evidence="1" type="ORF">NCTC11327_04164</name>
</gene>
<sequence>MLYRGRESMVAMQMLEKSKHSQIHFPFYAALAPRGVSLK</sequence>
<dbReference type="AlphaFoldDB" id="A0AAX2LWB3"/>
<reference evidence="1 2" key="1">
    <citation type="submission" date="2018-06" db="EMBL/GenBank/DDBJ databases">
        <authorList>
            <consortium name="Pathogen Informatics"/>
            <person name="Doyle S."/>
        </authorList>
    </citation>
    <scope>NUCLEOTIDE SEQUENCE [LARGE SCALE GENOMIC DNA]</scope>
    <source>
        <strain evidence="1 2">NCTC11327</strain>
    </source>
</reference>
<dbReference type="EMBL" id="UHIP01000002">
    <property type="protein sequence ID" value="SUQ27291.1"/>
    <property type="molecule type" value="Genomic_DNA"/>
</dbReference>
<evidence type="ECO:0000313" key="2">
    <source>
        <dbReference type="Proteomes" id="UP000254626"/>
    </source>
</evidence>
<comment type="caution">
    <text evidence="1">The sequence shown here is derived from an EMBL/GenBank/DDBJ whole genome shotgun (WGS) entry which is preliminary data.</text>
</comment>